<dbReference type="EMBL" id="CP136962">
    <property type="protein sequence ID" value="WOS99089.1"/>
    <property type="molecule type" value="Genomic_DNA"/>
</dbReference>
<keyword evidence="2" id="KW-0067">ATP-binding</keyword>
<evidence type="ECO:0000256" key="2">
    <source>
        <dbReference type="ARBA" id="ARBA00022840"/>
    </source>
</evidence>
<dbReference type="Proteomes" id="UP000234781">
    <property type="component" value="Chromosome"/>
</dbReference>
<dbReference type="Gene3D" id="3.40.50.300">
    <property type="entry name" value="P-loop containing nucleotide triphosphate hydrolases"/>
    <property type="match status" value="1"/>
</dbReference>
<protein>
    <submittedName>
        <fullName evidence="4">Zeta toxin family protein</fullName>
    </submittedName>
</protein>
<evidence type="ECO:0000313" key="4">
    <source>
        <dbReference type="EMBL" id="WOS99089.1"/>
    </source>
</evidence>
<dbReference type="AlphaFoldDB" id="A0AAF0YSK2"/>
<proteinExistence type="predicted"/>
<sequence length="87" mass="9835">MQINPATICSAVTKVFQYGKDFAKHTAYFLREMTGSFIEQALGKGYNIVVEGTFRMPESSIKTLKDMQQRGYQTAVYLQTAPSEVSW</sequence>
<dbReference type="InterPro" id="IPR010488">
    <property type="entry name" value="Zeta_toxin_domain"/>
</dbReference>
<dbReference type="GO" id="GO:0005524">
    <property type="term" value="F:ATP binding"/>
    <property type="evidence" value="ECO:0007669"/>
    <property type="project" value="UniProtKB-KW"/>
</dbReference>
<name>A0AAF0YSK2_NEIPE</name>
<keyword evidence="1" id="KW-0547">Nucleotide-binding</keyword>
<keyword evidence="5" id="KW-1185">Reference proteome</keyword>
<accession>A0AAF0YSK2</accession>
<organism evidence="4 5">
    <name type="scientific">Neisseria perflava</name>
    <dbReference type="NCBI Taxonomy" id="33053"/>
    <lineage>
        <taxon>Bacteria</taxon>
        <taxon>Pseudomonadati</taxon>
        <taxon>Pseudomonadota</taxon>
        <taxon>Betaproteobacteria</taxon>
        <taxon>Neisseriales</taxon>
        <taxon>Neisseriaceae</taxon>
        <taxon>Neisseria</taxon>
    </lineage>
</organism>
<evidence type="ECO:0000256" key="1">
    <source>
        <dbReference type="ARBA" id="ARBA00022741"/>
    </source>
</evidence>
<feature type="domain" description="Zeta toxin" evidence="3">
    <location>
        <begin position="18"/>
        <end position="87"/>
    </location>
</feature>
<evidence type="ECO:0000313" key="5">
    <source>
        <dbReference type="Proteomes" id="UP000234781"/>
    </source>
</evidence>
<evidence type="ECO:0000259" key="3">
    <source>
        <dbReference type="Pfam" id="PF06414"/>
    </source>
</evidence>
<reference evidence="4 5" key="2">
    <citation type="submission" date="2023-10" db="EMBL/GenBank/DDBJ databases">
        <authorList>
            <person name="Choi B."/>
        </authorList>
    </citation>
    <scope>NUCLEOTIDE SEQUENCE [LARGE SCALE GENOMIC DNA]</scope>
    <source>
        <strain evidence="4 5">UMB0023</strain>
    </source>
</reference>
<gene>
    <name evidence="4" type="ORF">CYJ98_005425</name>
</gene>
<dbReference type="Pfam" id="PF06414">
    <property type="entry name" value="Zeta_toxin"/>
    <property type="match status" value="1"/>
</dbReference>
<reference evidence="5" key="1">
    <citation type="submission" date="2017-12" db="EMBL/GenBank/DDBJ databases">
        <title>Phylogenetic diversity of female urinary microbiome.</title>
        <authorList>
            <person name="Thomas-White K."/>
            <person name="Wolfe A.J."/>
        </authorList>
    </citation>
    <scope>NUCLEOTIDE SEQUENCE [LARGE SCALE GENOMIC DNA]</scope>
    <source>
        <strain evidence="5">UMB0023</strain>
    </source>
</reference>
<dbReference type="InterPro" id="IPR027417">
    <property type="entry name" value="P-loop_NTPase"/>
</dbReference>
<dbReference type="RefSeq" id="WP_143485327.1">
    <property type="nucleotide sequence ID" value="NZ_CP136962.1"/>
</dbReference>
<dbReference type="GO" id="GO:0016301">
    <property type="term" value="F:kinase activity"/>
    <property type="evidence" value="ECO:0007669"/>
    <property type="project" value="InterPro"/>
</dbReference>